<reference evidence="11 12" key="1">
    <citation type="submission" date="2025-05" db="UniProtKB">
        <authorList>
            <consortium name="RefSeq"/>
        </authorList>
    </citation>
    <scope>IDENTIFICATION</scope>
    <source>
        <tissue evidence="11 12">Seedling</tissue>
    </source>
</reference>
<organism evidence="11">
    <name type="scientific">Ziziphus jujuba</name>
    <name type="common">Chinese jujube</name>
    <name type="synonym">Ziziphus sativa</name>
    <dbReference type="NCBI Taxonomy" id="326968"/>
    <lineage>
        <taxon>Eukaryota</taxon>
        <taxon>Viridiplantae</taxon>
        <taxon>Streptophyta</taxon>
        <taxon>Embryophyta</taxon>
        <taxon>Tracheophyta</taxon>
        <taxon>Spermatophyta</taxon>
        <taxon>Magnoliopsida</taxon>
        <taxon>eudicotyledons</taxon>
        <taxon>Gunneridae</taxon>
        <taxon>Pentapetalae</taxon>
        <taxon>rosids</taxon>
        <taxon>fabids</taxon>
        <taxon>Rosales</taxon>
        <taxon>Rhamnaceae</taxon>
        <taxon>Paliureae</taxon>
        <taxon>Ziziphus</taxon>
    </lineage>
</organism>
<name>A0A6P4A7E2_ZIZJJ</name>
<feature type="region of interest" description="Disordered" evidence="9">
    <location>
        <begin position="1"/>
        <end position="21"/>
    </location>
</feature>
<keyword evidence="5 8" id="KW-0804">Transcription</keyword>
<comment type="subcellular location">
    <subcellularLocation>
        <location evidence="1 8">Nucleus</location>
    </subcellularLocation>
</comment>
<comment type="subunit">
    <text evidence="7">Heterotrimeric transcription factor composed of three components, NF-YA, NF-YB and NF-YC. NF-YB and NF-YC must interact and dimerize for NF-YA association and DNA binding.</text>
</comment>
<dbReference type="SMART" id="SM00521">
    <property type="entry name" value="CBF"/>
    <property type="match status" value="1"/>
</dbReference>
<proteinExistence type="inferred from homology"/>
<evidence type="ECO:0000313" key="10">
    <source>
        <dbReference type="Proteomes" id="UP001652623"/>
    </source>
</evidence>
<dbReference type="RefSeq" id="XP_015881708.3">
    <property type="nucleotide sequence ID" value="XM_016026222.4"/>
</dbReference>
<dbReference type="PRINTS" id="PR00616">
    <property type="entry name" value="CCAATSUBUNTB"/>
</dbReference>
<dbReference type="PANTHER" id="PTHR12632">
    <property type="entry name" value="TRANSCRIPTION FACTOR NF-Y ALPHA-RELATED"/>
    <property type="match status" value="1"/>
</dbReference>
<dbReference type="InterPro" id="IPR018362">
    <property type="entry name" value="CCAAT-binding_factor_CS"/>
</dbReference>
<keyword evidence="3 8" id="KW-0238">DNA-binding</keyword>
<dbReference type="AlphaFoldDB" id="A0A6P4A7E2"/>
<dbReference type="GO" id="GO:0016602">
    <property type="term" value="C:CCAAT-binding factor complex"/>
    <property type="evidence" value="ECO:0007669"/>
    <property type="project" value="InterPro"/>
</dbReference>
<comment type="function">
    <text evidence="8">Component of the sequence-specific heterotrimeric transcription factor (NF-Y) which specifically recognizes a 5'-CCAAT-3' box motif found in the promoters of its target genes.</text>
</comment>
<keyword evidence="10" id="KW-1185">Reference proteome</keyword>
<accession>A0A6P4A7E2</accession>
<feature type="compositionally biased region" description="Polar residues" evidence="9">
    <location>
        <begin position="9"/>
        <end position="21"/>
    </location>
</feature>
<evidence type="ECO:0000256" key="6">
    <source>
        <dbReference type="ARBA" id="ARBA00023242"/>
    </source>
</evidence>
<dbReference type="InterPro" id="IPR001289">
    <property type="entry name" value="NFYA"/>
</dbReference>
<evidence type="ECO:0000256" key="8">
    <source>
        <dbReference type="RuleBase" id="RU367155"/>
    </source>
</evidence>
<protein>
    <recommendedName>
        <fullName evidence="8">Nuclear transcription factor Y subunit</fullName>
    </recommendedName>
</protein>
<evidence type="ECO:0000256" key="3">
    <source>
        <dbReference type="ARBA" id="ARBA00023125"/>
    </source>
</evidence>
<evidence type="ECO:0000256" key="7">
    <source>
        <dbReference type="ARBA" id="ARBA00025911"/>
    </source>
</evidence>
<evidence type="ECO:0000313" key="12">
    <source>
        <dbReference type="RefSeq" id="XP_015881709.3"/>
    </source>
</evidence>
<dbReference type="GO" id="GO:0003700">
    <property type="term" value="F:DNA-binding transcription factor activity"/>
    <property type="evidence" value="ECO:0007669"/>
    <property type="project" value="UniProtKB-UniRule"/>
</dbReference>
<evidence type="ECO:0000256" key="9">
    <source>
        <dbReference type="SAM" id="MobiDB-lite"/>
    </source>
</evidence>
<dbReference type="PROSITE" id="PS51152">
    <property type="entry name" value="NFYA_HAP2_2"/>
    <property type="match status" value="1"/>
</dbReference>
<keyword evidence="6 8" id="KW-0539">Nucleus</keyword>
<dbReference type="PROSITE" id="PS00686">
    <property type="entry name" value="NFYA_HAP2_1"/>
    <property type="match status" value="1"/>
</dbReference>
<dbReference type="RefSeq" id="XP_015881709.3">
    <property type="nucleotide sequence ID" value="XM_016026223.4"/>
</dbReference>
<keyword evidence="2 8" id="KW-0805">Transcription regulation</keyword>
<sequence length="322" mass="35495">MMPSKPKNDNQQLEQGAQNVLQSTAFSQPWWRTVGSDVPMSESTPKSSLVEHQNGSLLNGAMQSQTNDGNSGLEHHVKGVPSSTPQTVNEHLDPNSQMELVGHSIVLTSYPYGEPQYGTMLTPYGPQPMVHPQLFGMHPGRMPLPLEMEEEPVYVNAKQYHGILRRRQSRAKAELEKKVIKVRKPYLHESRHQHAMRRARGCGGRFLNTKKLENDVANSTSEKGTNSDASLSAQCVNGSGSKRFSCTSDGNLDSSSDQQQGIRSRVQEMQKAQAFSYGNGNGNGLSSTYQTQFSDGKEGDCLGRQRESMRLNSSPHGAIPIK</sequence>
<evidence type="ECO:0000256" key="5">
    <source>
        <dbReference type="ARBA" id="ARBA00023163"/>
    </source>
</evidence>
<dbReference type="Proteomes" id="UP001652623">
    <property type="component" value="Chromosome 2"/>
</dbReference>
<comment type="similarity">
    <text evidence="8">Belongs to the NFYA/HAP2 subunit family.</text>
</comment>
<feature type="compositionally biased region" description="Polar residues" evidence="9">
    <location>
        <begin position="59"/>
        <end position="70"/>
    </location>
</feature>
<gene>
    <name evidence="11 12" type="primary">LOC107417612</name>
</gene>
<keyword evidence="4" id="KW-0010">Activator</keyword>
<dbReference type="Pfam" id="PF02045">
    <property type="entry name" value="CBFB_NFYA"/>
    <property type="match status" value="1"/>
</dbReference>
<dbReference type="KEGG" id="zju:107417612"/>
<evidence type="ECO:0000256" key="2">
    <source>
        <dbReference type="ARBA" id="ARBA00023015"/>
    </source>
</evidence>
<evidence type="ECO:0000256" key="4">
    <source>
        <dbReference type="ARBA" id="ARBA00023159"/>
    </source>
</evidence>
<evidence type="ECO:0000256" key="1">
    <source>
        <dbReference type="ARBA" id="ARBA00004123"/>
    </source>
</evidence>
<dbReference type="GeneID" id="107417612"/>
<evidence type="ECO:0000313" key="11">
    <source>
        <dbReference type="RefSeq" id="XP_015881708.3"/>
    </source>
</evidence>
<dbReference type="Gene3D" id="6.10.250.2430">
    <property type="match status" value="1"/>
</dbReference>
<feature type="region of interest" description="Disordered" evidence="9">
    <location>
        <begin position="59"/>
        <end position="88"/>
    </location>
</feature>
<dbReference type="GO" id="GO:0003677">
    <property type="term" value="F:DNA binding"/>
    <property type="evidence" value="ECO:0007669"/>
    <property type="project" value="UniProtKB-KW"/>
</dbReference>